<dbReference type="InterPro" id="IPR011049">
    <property type="entry name" value="Serralysin-like_metalloprot_C"/>
</dbReference>
<dbReference type="PRINTS" id="PR00313">
    <property type="entry name" value="CABNDNGRPT"/>
</dbReference>
<dbReference type="InterPro" id="IPR018511">
    <property type="entry name" value="Hemolysin-typ_Ca-bd_CS"/>
</dbReference>
<sequence length="703" mass="70531">MITYSVDGYTSAANATLGTQAADLFHGSGVLAGGKGDDTLIGSAYTDILLGGADDDVLKGGAGADWLDGGDGSDIASYQQAAAGVVASLADATQNTGQAAGDLYVAVEGLTGSGYADHLIGHAGANLLIGNAGNDTLSGGHGSDILRGGLGQDQLHGGTGLDYASYNEAASGVVVNLNNAAQNTGEATGDTYAYVEGVLGSRFNDTLIGDEGVNRLNGGAGADVLEGGAGADTLQGGEGWDFASYVKANIGVVASLSDRSQNRGQAAGDVYDSIEGIHGSRFGDTVIGNEKDNEFYGHEGDDILAGGGGSDYLNGGGYDYASYADARDGVVARLSRQTTNLGDAGGDIFASIEGLHGSGFNDTLGGSAEGNYLFGRAGHDLIEGEAGNDFLFGESGSDYLMGGLGADALDGGAGFDVAGYFTASAGVTADLLESWRNTGEAAGDSYVSIESINGSHHGDDLRGSQVANELIGNGGNDNLEGRGGGDRLIGGDGEDHAAYWSASSGVRASLLNSAINTGNAQGDTYLSIEGLQGSGYGDMLQGDGAGNLLNGQAGNDELRGEGGHDWIVGGSGHDTLVGGEGADWLEGQAGADVFRFEAGLGQVDQVADFNGTEGDRIALSTNLFRAFAPVVVEEGYTLNGSLKAAAFVIGASATTSAHRIVYNQGTGALSYDADGVGGVAQVQFAQLKAGTALSAAHFQMFTL</sequence>
<dbReference type="InterPro" id="IPR001343">
    <property type="entry name" value="Hemolysn_Ca-bd"/>
</dbReference>
<comment type="caution">
    <text evidence="8">The sequence shown here is derived from an EMBL/GenBank/DDBJ whole genome shotgun (WGS) entry which is preliminary data.</text>
</comment>
<keyword evidence="4" id="KW-0800">Toxin</keyword>
<gene>
    <name evidence="8" type="ORF">ACETIH_00785</name>
</gene>
<evidence type="ECO:0000256" key="3">
    <source>
        <dbReference type="ARBA" id="ARBA00022525"/>
    </source>
</evidence>
<keyword evidence="7" id="KW-0472">Membrane</keyword>
<dbReference type="PANTHER" id="PTHR38340">
    <property type="entry name" value="S-LAYER PROTEIN"/>
    <property type="match status" value="1"/>
</dbReference>
<dbReference type="PROSITE" id="PS00330">
    <property type="entry name" value="HEMOLYSIN_CALCIUM"/>
    <property type="match status" value="8"/>
</dbReference>
<dbReference type="RefSeq" id="WP_377028592.1">
    <property type="nucleotide sequence ID" value="NZ_JBHOMY010000002.1"/>
</dbReference>
<keyword evidence="3" id="KW-0964">Secreted</keyword>
<reference evidence="8 9" key="1">
    <citation type="submission" date="2024-09" db="EMBL/GenBank/DDBJ databases">
        <title>Nodulacao em especies de Leguminosae Basais da Amazonia e Caracterizacao dos Rizobios e Bacterias Associadas aos Nodulos.</title>
        <authorList>
            <person name="Jambeiro I.C.A."/>
            <person name="Lopes I.S."/>
            <person name="Aguiar E.R.G.R."/>
            <person name="Santos A.F.J."/>
            <person name="Dos Santos J.M.F."/>
            <person name="Gross E."/>
        </authorList>
    </citation>
    <scope>NUCLEOTIDE SEQUENCE [LARGE SCALE GENOMIC DNA]</scope>
    <source>
        <strain evidence="8 9">BRUESC1165</strain>
    </source>
</reference>
<dbReference type="PANTHER" id="PTHR38340:SF1">
    <property type="entry name" value="S-LAYER PROTEIN"/>
    <property type="match status" value="1"/>
</dbReference>
<evidence type="ECO:0000256" key="4">
    <source>
        <dbReference type="ARBA" id="ARBA00022656"/>
    </source>
</evidence>
<dbReference type="Gene3D" id="2.150.10.10">
    <property type="entry name" value="Serralysin-like metalloprotease, C-terminal"/>
    <property type="match status" value="4"/>
</dbReference>
<proteinExistence type="predicted"/>
<dbReference type="PRINTS" id="PR01488">
    <property type="entry name" value="RTXTOXINA"/>
</dbReference>
<comment type="subcellular location">
    <subcellularLocation>
        <location evidence="1">Membrane</location>
    </subcellularLocation>
    <subcellularLocation>
        <location evidence="2">Secreted</location>
    </subcellularLocation>
</comment>
<evidence type="ECO:0000313" key="8">
    <source>
        <dbReference type="EMBL" id="MFC1455300.1"/>
    </source>
</evidence>
<dbReference type="Proteomes" id="UP001593940">
    <property type="component" value="Unassembled WGS sequence"/>
</dbReference>
<accession>A0ABV6Y2B0</accession>
<evidence type="ECO:0000256" key="2">
    <source>
        <dbReference type="ARBA" id="ARBA00004613"/>
    </source>
</evidence>
<keyword evidence="5" id="KW-0677">Repeat</keyword>
<dbReference type="InterPro" id="IPR050557">
    <property type="entry name" value="RTX_toxin/Mannuronan_C5-epim"/>
</dbReference>
<evidence type="ECO:0000313" key="9">
    <source>
        <dbReference type="Proteomes" id="UP001593940"/>
    </source>
</evidence>
<dbReference type="EMBL" id="JBHOMY010000002">
    <property type="protein sequence ID" value="MFC1455300.1"/>
    <property type="molecule type" value="Genomic_DNA"/>
</dbReference>
<dbReference type="Pfam" id="PF00353">
    <property type="entry name" value="HemolysinCabind"/>
    <property type="match status" value="8"/>
</dbReference>
<name>A0ABV6Y2B0_9HYPH</name>
<dbReference type="InterPro" id="IPR003995">
    <property type="entry name" value="RTX_toxin_determinant-A"/>
</dbReference>
<keyword evidence="9" id="KW-1185">Reference proteome</keyword>
<evidence type="ECO:0000256" key="5">
    <source>
        <dbReference type="ARBA" id="ARBA00022737"/>
    </source>
</evidence>
<evidence type="ECO:0000256" key="1">
    <source>
        <dbReference type="ARBA" id="ARBA00004370"/>
    </source>
</evidence>
<evidence type="ECO:0000256" key="6">
    <source>
        <dbReference type="ARBA" id="ARBA00023026"/>
    </source>
</evidence>
<protein>
    <submittedName>
        <fullName evidence="8">Calcium-binding protein</fullName>
    </submittedName>
</protein>
<dbReference type="SUPFAM" id="SSF51120">
    <property type="entry name" value="beta-Roll"/>
    <property type="match status" value="6"/>
</dbReference>
<evidence type="ECO:0000256" key="7">
    <source>
        <dbReference type="ARBA" id="ARBA00023136"/>
    </source>
</evidence>
<organism evidence="8 9">
    <name type="scientific">Microvirga arabica</name>
    <dbReference type="NCBI Taxonomy" id="1128671"/>
    <lineage>
        <taxon>Bacteria</taxon>
        <taxon>Pseudomonadati</taxon>
        <taxon>Pseudomonadota</taxon>
        <taxon>Alphaproteobacteria</taxon>
        <taxon>Hyphomicrobiales</taxon>
        <taxon>Methylobacteriaceae</taxon>
        <taxon>Microvirga</taxon>
    </lineage>
</organism>
<keyword evidence="6" id="KW-0843">Virulence</keyword>